<protein>
    <submittedName>
        <fullName evidence="5">FCD domain protein</fullName>
    </submittedName>
</protein>
<dbReference type="AlphaFoldDB" id="B0MTA0"/>
<dbReference type="Gene3D" id="1.20.120.530">
    <property type="entry name" value="GntR ligand-binding domain-like"/>
    <property type="match status" value="1"/>
</dbReference>
<dbReference type="Pfam" id="PF00392">
    <property type="entry name" value="GntR"/>
    <property type="match status" value="1"/>
</dbReference>
<evidence type="ECO:0000313" key="5">
    <source>
        <dbReference type="EMBL" id="EDS04580.1"/>
    </source>
</evidence>
<dbReference type="eggNOG" id="COG2186">
    <property type="taxonomic scope" value="Bacteria"/>
</dbReference>
<gene>
    <name evidence="5" type="ORF">ALIPUT_00451</name>
</gene>
<reference evidence="5" key="2">
    <citation type="submission" date="2013-09" db="EMBL/GenBank/DDBJ databases">
        <title>Draft genome sequence of Alistipes putredinis (DSM 17216).</title>
        <authorList>
            <person name="Sudarsanam P."/>
            <person name="Ley R."/>
            <person name="Guruge J."/>
            <person name="Turnbaugh P.J."/>
            <person name="Mahowald M."/>
            <person name="Liep D."/>
            <person name="Gordon J."/>
        </authorList>
    </citation>
    <scope>NUCLEOTIDE SEQUENCE</scope>
    <source>
        <strain evidence="5">DSM 17216</strain>
    </source>
</reference>
<dbReference type="InterPro" id="IPR000524">
    <property type="entry name" value="Tscrpt_reg_HTH_GntR"/>
</dbReference>
<keyword evidence="2" id="KW-0238">DNA-binding</keyword>
<dbReference type="GO" id="GO:0003677">
    <property type="term" value="F:DNA binding"/>
    <property type="evidence" value="ECO:0007669"/>
    <property type="project" value="UniProtKB-KW"/>
</dbReference>
<dbReference type="PRINTS" id="PR00035">
    <property type="entry name" value="HTHGNTR"/>
</dbReference>
<feature type="domain" description="HTH gntR-type" evidence="4">
    <location>
        <begin position="43"/>
        <end position="111"/>
    </location>
</feature>
<evidence type="ECO:0000313" key="6">
    <source>
        <dbReference type="Proteomes" id="UP000005819"/>
    </source>
</evidence>
<proteinExistence type="predicted"/>
<organism evidence="5 6">
    <name type="scientific">Alistipes putredinis DSM 17216</name>
    <dbReference type="NCBI Taxonomy" id="445970"/>
    <lineage>
        <taxon>Bacteria</taxon>
        <taxon>Pseudomonadati</taxon>
        <taxon>Bacteroidota</taxon>
        <taxon>Bacteroidia</taxon>
        <taxon>Bacteroidales</taxon>
        <taxon>Rikenellaceae</taxon>
        <taxon>Alistipes</taxon>
    </lineage>
</organism>
<dbReference type="CDD" id="cd07377">
    <property type="entry name" value="WHTH_GntR"/>
    <property type="match status" value="1"/>
</dbReference>
<sequence>MFVNIRTIFEYANNFFIFEKSVIFAQTSDDVMIESTDTTIRKRSLAEEMAVRLQEQIAQGRFEVGGKLPTESELMKIFGVGRSTVREAVKILANMGLLKVQQGAGTFVESRTARNESMERCMQRADIGDLEEVRRILEVAIVERAAQRRTQADIEKIGTHLARRGAAAAAGRLNDCIAADVDFHVALSEATHNEILHELYRAASVHLQKRLEHIYTDTGCLLASQSTHERLLRNVVAQEPRKALETIAVILQEP</sequence>
<dbReference type="PROSITE" id="PS50949">
    <property type="entry name" value="HTH_GNTR"/>
    <property type="match status" value="1"/>
</dbReference>
<keyword evidence="1" id="KW-0805">Transcription regulation</keyword>
<dbReference type="Pfam" id="PF07729">
    <property type="entry name" value="FCD"/>
    <property type="match status" value="1"/>
</dbReference>
<keyword evidence="6" id="KW-1185">Reference proteome</keyword>
<dbReference type="GO" id="GO:0003700">
    <property type="term" value="F:DNA-binding transcription factor activity"/>
    <property type="evidence" value="ECO:0007669"/>
    <property type="project" value="InterPro"/>
</dbReference>
<comment type="caution">
    <text evidence="5">The sequence shown here is derived from an EMBL/GenBank/DDBJ whole genome shotgun (WGS) entry which is preliminary data.</text>
</comment>
<dbReference type="SUPFAM" id="SSF46785">
    <property type="entry name" value="Winged helix' DNA-binding domain"/>
    <property type="match status" value="1"/>
</dbReference>
<evidence type="ECO:0000256" key="3">
    <source>
        <dbReference type="ARBA" id="ARBA00023163"/>
    </source>
</evidence>
<dbReference type="InterPro" id="IPR008920">
    <property type="entry name" value="TF_FadR/GntR_C"/>
</dbReference>
<dbReference type="Gene3D" id="1.10.10.10">
    <property type="entry name" value="Winged helix-like DNA-binding domain superfamily/Winged helix DNA-binding domain"/>
    <property type="match status" value="1"/>
</dbReference>
<evidence type="ECO:0000256" key="1">
    <source>
        <dbReference type="ARBA" id="ARBA00023015"/>
    </source>
</evidence>
<dbReference type="HOGENOM" id="CLU_017584_9_2_10"/>
<accession>B0MTA0</accession>
<dbReference type="Proteomes" id="UP000005819">
    <property type="component" value="Unassembled WGS sequence"/>
</dbReference>
<dbReference type="PANTHER" id="PTHR43537">
    <property type="entry name" value="TRANSCRIPTIONAL REGULATOR, GNTR FAMILY"/>
    <property type="match status" value="1"/>
</dbReference>
<dbReference type="PANTHER" id="PTHR43537:SF47">
    <property type="entry name" value="REGULATORY PROTEIN GNTR HTH"/>
    <property type="match status" value="1"/>
</dbReference>
<evidence type="ECO:0000259" key="4">
    <source>
        <dbReference type="PROSITE" id="PS50949"/>
    </source>
</evidence>
<dbReference type="SMART" id="SM00345">
    <property type="entry name" value="HTH_GNTR"/>
    <property type="match status" value="1"/>
</dbReference>
<name>B0MTA0_9BACT</name>
<reference evidence="5" key="1">
    <citation type="submission" date="2007-10" db="EMBL/GenBank/DDBJ databases">
        <authorList>
            <person name="Fulton L."/>
            <person name="Clifton S."/>
            <person name="Fulton B."/>
            <person name="Xu J."/>
            <person name="Minx P."/>
            <person name="Pepin K.H."/>
            <person name="Johnson M."/>
            <person name="Thiruvilangam P."/>
            <person name="Bhonagiri V."/>
            <person name="Nash W.E."/>
            <person name="Mardis E.R."/>
            <person name="Wilson R.K."/>
        </authorList>
    </citation>
    <scope>NUCLEOTIDE SEQUENCE [LARGE SCALE GENOMIC DNA]</scope>
    <source>
        <strain evidence="5">DSM 17216</strain>
    </source>
</reference>
<dbReference type="SUPFAM" id="SSF48008">
    <property type="entry name" value="GntR ligand-binding domain-like"/>
    <property type="match status" value="1"/>
</dbReference>
<keyword evidence="3" id="KW-0804">Transcription</keyword>
<dbReference type="SMART" id="SM00895">
    <property type="entry name" value="FCD"/>
    <property type="match status" value="1"/>
</dbReference>
<evidence type="ECO:0000256" key="2">
    <source>
        <dbReference type="ARBA" id="ARBA00023125"/>
    </source>
</evidence>
<dbReference type="InterPro" id="IPR036390">
    <property type="entry name" value="WH_DNA-bd_sf"/>
</dbReference>
<dbReference type="InterPro" id="IPR036388">
    <property type="entry name" value="WH-like_DNA-bd_sf"/>
</dbReference>
<dbReference type="EMBL" id="ABFK02000016">
    <property type="protein sequence ID" value="EDS04580.1"/>
    <property type="molecule type" value="Genomic_DNA"/>
</dbReference>
<dbReference type="InterPro" id="IPR011711">
    <property type="entry name" value="GntR_C"/>
</dbReference>